<organism evidence="2 3">
    <name type="scientific">Gordonia amarae NBRC 15530</name>
    <dbReference type="NCBI Taxonomy" id="1075090"/>
    <lineage>
        <taxon>Bacteria</taxon>
        <taxon>Bacillati</taxon>
        <taxon>Actinomycetota</taxon>
        <taxon>Actinomycetes</taxon>
        <taxon>Mycobacteriales</taxon>
        <taxon>Gordoniaceae</taxon>
        <taxon>Gordonia</taxon>
    </lineage>
</organism>
<accession>G7GJM3</accession>
<dbReference type="EMBL" id="BAED01000006">
    <property type="protein sequence ID" value="GAB03798.1"/>
    <property type="molecule type" value="Genomic_DNA"/>
</dbReference>
<reference evidence="2 3" key="1">
    <citation type="submission" date="2011-11" db="EMBL/GenBank/DDBJ databases">
        <title>Whole genome shotgun sequence of Gordonia amarae NBRC 15530.</title>
        <authorList>
            <person name="Takarada H."/>
            <person name="Hosoyama A."/>
            <person name="Tsuchikane K."/>
            <person name="Katsumata H."/>
            <person name="Yamazaki S."/>
            <person name="Fujita N."/>
        </authorList>
    </citation>
    <scope>NUCLEOTIDE SEQUENCE [LARGE SCALE GENOMIC DNA]</scope>
    <source>
        <strain evidence="2 3">NBRC 15530</strain>
    </source>
</reference>
<comment type="caution">
    <text evidence="2">The sequence shown here is derived from an EMBL/GenBank/DDBJ whole genome shotgun (WGS) entry which is preliminary data.</text>
</comment>
<evidence type="ECO:0000313" key="2">
    <source>
        <dbReference type="EMBL" id="GAB03798.1"/>
    </source>
</evidence>
<sequence length="74" mass="7409">MGGGAVPPGSRTSGSRDGGGGHTVASYLRTRGNGEELVGSLPLVAPPVLGDWDPGDSEDAEREGDSDSGGDTRR</sequence>
<dbReference type="STRING" id="1075090.GOAMR_06_00040"/>
<dbReference type="Proteomes" id="UP000006023">
    <property type="component" value="Unassembled WGS sequence"/>
</dbReference>
<protein>
    <submittedName>
        <fullName evidence="2">Uncharacterized protein</fullName>
    </submittedName>
</protein>
<feature type="region of interest" description="Disordered" evidence="1">
    <location>
        <begin position="1"/>
        <end position="74"/>
    </location>
</feature>
<evidence type="ECO:0000313" key="3">
    <source>
        <dbReference type="Proteomes" id="UP000006023"/>
    </source>
</evidence>
<gene>
    <name evidence="2" type="ORF">GOAMR_06_00040</name>
</gene>
<proteinExistence type="predicted"/>
<dbReference type="AlphaFoldDB" id="G7GJM3"/>
<evidence type="ECO:0000256" key="1">
    <source>
        <dbReference type="SAM" id="MobiDB-lite"/>
    </source>
</evidence>
<keyword evidence="3" id="KW-1185">Reference proteome</keyword>
<name>G7GJM3_9ACTN</name>
<feature type="compositionally biased region" description="Acidic residues" evidence="1">
    <location>
        <begin position="53"/>
        <end position="68"/>
    </location>
</feature>